<feature type="compositionally biased region" description="Polar residues" evidence="1">
    <location>
        <begin position="7"/>
        <end position="19"/>
    </location>
</feature>
<proteinExistence type="predicted"/>
<reference evidence="2" key="1">
    <citation type="submission" date="2021-07" db="EMBL/GenBank/DDBJ databases">
        <authorList>
            <person name="Durling M."/>
        </authorList>
    </citation>
    <scope>NUCLEOTIDE SEQUENCE</scope>
</reference>
<gene>
    <name evidence="2" type="ORF">HYFRA_00013626</name>
</gene>
<dbReference type="SUPFAM" id="SSF55608">
    <property type="entry name" value="Homing endonucleases"/>
    <property type="match status" value="1"/>
</dbReference>
<dbReference type="EMBL" id="CAJVRL010000130">
    <property type="protein sequence ID" value="CAG8962395.1"/>
    <property type="molecule type" value="Genomic_DNA"/>
</dbReference>
<organism evidence="2 3">
    <name type="scientific">Hymenoscyphus fraxineus</name>
    <dbReference type="NCBI Taxonomy" id="746836"/>
    <lineage>
        <taxon>Eukaryota</taxon>
        <taxon>Fungi</taxon>
        <taxon>Dikarya</taxon>
        <taxon>Ascomycota</taxon>
        <taxon>Pezizomycotina</taxon>
        <taxon>Leotiomycetes</taxon>
        <taxon>Helotiales</taxon>
        <taxon>Helotiaceae</taxon>
        <taxon>Hymenoscyphus</taxon>
    </lineage>
</organism>
<comment type="caution">
    <text evidence="2">The sequence shown here is derived from an EMBL/GenBank/DDBJ whole genome shotgun (WGS) entry which is preliminary data.</text>
</comment>
<dbReference type="InterPro" id="IPR027434">
    <property type="entry name" value="Homing_endonucl"/>
</dbReference>
<evidence type="ECO:0000313" key="3">
    <source>
        <dbReference type="Proteomes" id="UP000696280"/>
    </source>
</evidence>
<evidence type="ECO:0000313" key="2">
    <source>
        <dbReference type="EMBL" id="CAG8962395.1"/>
    </source>
</evidence>
<keyword evidence="3" id="KW-1185">Reference proteome</keyword>
<dbReference type="Proteomes" id="UP000696280">
    <property type="component" value="Unassembled WGS sequence"/>
</dbReference>
<feature type="region of interest" description="Disordered" evidence="1">
    <location>
        <begin position="1"/>
        <end position="25"/>
    </location>
</feature>
<dbReference type="AlphaFoldDB" id="A0A9N9L8I6"/>
<name>A0A9N9L8I6_9HELO</name>
<protein>
    <submittedName>
        <fullName evidence="2">Uncharacterized protein</fullName>
    </submittedName>
</protein>
<accession>A0A9N9L8I6</accession>
<sequence>MGYRGSKSATGLNKPTSQIKPGAVKEQRVDATASKRDIDLKIIPFFKQYPIIGIKSLDLSDFSEVVDIVRVKQHLTEEGLAKILYSQYSLVI</sequence>
<dbReference type="Gene3D" id="3.10.28.10">
    <property type="entry name" value="Homing endonucleases"/>
    <property type="match status" value="1"/>
</dbReference>
<evidence type="ECO:0000256" key="1">
    <source>
        <dbReference type="SAM" id="MobiDB-lite"/>
    </source>
</evidence>
<dbReference type="OrthoDB" id="3664053at2759"/>